<name>A0A0F8XYE3_9ZZZZ</name>
<organism evidence="1">
    <name type="scientific">marine sediment metagenome</name>
    <dbReference type="NCBI Taxonomy" id="412755"/>
    <lineage>
        <taxon>unclassified sequences</taxon>
        <taxon>metagenomes</taxon>
        <taxon>ecological metagenomes</taxon>
    </lineage>
</organism>
<gene>
    <name evidence="1" type="ORF">LCGC14_2886990</name>
</gene>
<evidence type="ECO:0000313" key="1">
    <source>
        <dbReference type="EMBL" id="KKK74117.1"/>
    </source>
</evidence>
<proteinExistence type="predicted"/>
<reference evidence="1" key="1">
    <citation type="journal article" date="2015" name="Nature">
        <title>Complex archaea that bridge the gap between prokaryotes and eukaryotes.</title>
        <authorList>
            <person name="Spang A."/>
            <person name="Saw J.H."/>
            <person name="Jorgensen S.L."/>
            <person name="Zaremba-Niedzwiedzka K."/>
            <person name="Martijn J."/>
            <person name="Lind A.E."/>
            <person name="van Eijk R."/>
            <person name="Schleper C."/>
            <person name="Guy L."/>
            <person name="Ettema T.J."/>
        </authorList>
    </citation>
    <scope>NUCLEOTIDE SEQUENCE</scope>
</reference>
<feature type="non-terminal residue" evidence="1">
    <location>
        <position position="101"/>
    </location>
</feature>
<dbReference type="EMBL" id="LAZR01056473">
    <property type="protein sequence ID" value="KKK74117.1"/>
    <property type="molecule type" value="Genomic_DNA"/>
</dbReference>
<dbReference type="AlphaFoldDB" id="A0A0F8XYE3"/>
<accession>A0A0F8XYE3</accession>
<sequence length="101" mass="11446">MADRVINTNEVCLNSVIFPIDGFVRETSISRFPGKTITGDYEYSNEQILSNWITRGQRGGMLVEDMDESIHADRYWYSNCDTRYDITLGKLATAISAPDNT</sequence>
<comment type="caution">
    <text evidence="1">The sequence shown here is derived from an EMBL/GenBank/DDBJ whole genome shotgun (WGS) entry which is preliminary data.</text>
</comment>
<protein>
    <submittedName>
        <fullName evidence="1">Uncharacterized protein</fullName>
    </submittedName>
</protein>